<evidence type="ECO:0000313" key="9">
    <source>
        <dbReference type="Proteomes" id="UP000217763"/>
    </source>
</evidence>
<dbReference type="InterPro" id="IPR015943">
    <property type="entry name" value="WD40/YVTN_repeat-like_dom_sf"/>
</dbReference>
<dbReference type="AlphaFoldDB" id="A0A291HR69"/>
<keyword evidence="8" id="KW-0808">Transferase</keyword>
<evidence type="ECO:0000313" key="8">
    <source>
        <dbReference type="EMBL" id="ATG74622.1"/>
    </source>
</evidence>
<feature type="signal peptide" evidence="6">
    <location>
        <begin position="1"/>
        <end position="29"/>
    </location>
</feature>
<proteinExistence type="predicted"/>
<dbReference type="FunFam" id="3.30.70.270:FF:000001">
    <property type="entry name" value="Diguanylate cyclase domain protein"/>
    <property type="match status" value="1"/>
</dbReference>
<protein>
    <recommendedName>
        <fullName evidence="2">diguanylate cyclase</fullName>
        <ecNumber evidence="2">2.7.7.65</ecNumber>
    </recommendedName>
</protein>
<feature type="chain" id="PRO_5012990851" description="diguanylate cyclase" evidence="6">
    <location>
        <begin position="30"/>
        <end position="961"/>
    </location>
</feature>
<evidence type="ECO:0000256" key="3">
    <source>
        <dbReference type="ARBA" id="ARBA00034247"/>
    </source>
</evidence>
<evidence type="ECO:0000256" key="4">
    <source>
        <dbReference type="SAM" id="Coils"/>
    </source>
</evidence>
<dbReference type="InterPro" id="IPR000160">
    <property type="entry name" value="GGDEF_dom"/>
</dbReference>
<organism evidence="8 9">
    <name type="scientific">Zobellella denitrificans</name>
    <dbReference type="NCBI Taxonomy" id="347534"/>
    <lineage>
        <taxon>Bacteria</taxon>
        <taxon>Pseudomonadati</taxon>
        <taxon>Pseudomonadota</taxon>
        <taxon>Gammaproteobacteria</taxon>
        <taxon>Aeromonadales</taxon>
        <taxon>Aeromonadaceae</taxon>
        <taxon>Zobellella</taxon>
    </lineage>
</organism>
<dbReference type="InterPro" id="IPR011110">
    <property type="entry name" value="Reg_prop"/>
</dbReference>
<comment type="catalytic activity">
    <reaction evidence="3">
        <text>2 GTP = 3',3'-c-di-GMP + 2 diphosphate</text>
        <dbReference type="Rhea" id="RHEA:24898"/>
        <dbReference type="ChEBI" id="CHEBI:33019"/>
        <dbReference type="ChEBI" id="CHEBI:37565"/>
        <dbReference type="ChEBI" id="CHEBI:58805"/>
        <dbReference type="EC" id="2.7.7.65"/>
    </reaction>
</comment>
<dbReference type="EC" id="2.7.7.65" evidence="2"/>
<gene>
    <name evidence="8" type="ORF">AN401_12785</name>
</gene>
<dbReference type="InterPro" id="IPR029787">
    <property type="entry name" value="Nucleotide_cyclase"/>
</dbReference>
<keyword evidence="4" id="KW-0175">Coiled coil</keyword>
<dbReference type="CDD" id="cd01949">
    <property type="entry name" value="GGDEF"/>
    <property type="match status" value="1"/>
</dbReference>
<comment type="cofactor">
    <cofactor evidence="1">
        <name>Mg(2+)</name>
        <dbReference type="ChEBI" id="CHEBI:18420"/>
    </cofactor>
</comment>
<keyword evidence="5" id="KW-1133">Transmembrane helix</keyword>
<dbReference type="Proteomes" id="UP000217763">
    <property type="component" value="Chromosome"/>
</dbReference>
<dbReference type="InterPro" id="IPR050469">
    <property type="entry name" value="Diguanylate_Cyclase"/>
</dbReference>
<keyword evidence="5" id="KW-0472">Membrane</keyword>
<sequence length="961" mass="105797">MKLKIPPPLLRRFNWLLGLLLLLSSSLSAAQAPLSHYYQDTWTTRNGLPHNSINAIAQTSEGYLWFATWEGVARYNGREFRVFERGEHTGLPDSGLRSLTPDGQGVLVAGARGGVSRYEQQRWTAEPPVAAMVNHVLRDRRGRLWFATEGEGIYMRDGRGEHHYGVAEGLPGAGVYRLLEDDDGRIWAGTSQGLAWIRDGEVAVVPGVPPVPVLALLHDERGRLLIGSEQGLYVWEDDSARPHSPALAGEAVSSLLLDDEGSLWLGTIDRGLVRVSRFGLERLGLAQGLPDKRVVSLFQDAERSIWVGTNGGLLRLRDAPFTSYTQDDGLAGNYVRTVLAHSDGSVWVGSSNGLSQIRGDSITSLPLRLPDGGIPSVLSLAEGRRGELWVGTYTHGLLRLQDGELAEILDRESGLGANEVRAVLPARDGSLWVGTAKGLNRLAEDGIRTYTQADGLPGDFVMNLFEAVNGDIWVGTGVGAARVRDGTVTPLYLNSQENAEYAFGFYQEPDGRHLWMATDRGLLRYRYRDASLAVVGRRHGLPVEKMFQPVADRLGGLWLTTNRGIIRIEQADAHRVADGELAQVGFELFGEGDGMASSQANGGSGPAAVQAADGSVWIATAKGVARVQPERLADFGRSRLPVVLEGVEVNGQLTGITGPQRLAAGSERLQLRFAGLGYVMPERIRYRTLLEGFDQDWVPREHQAQAEYTNLPPGRYLFRVAAAYPYGDWSEQEARLAFTIAPFFWQRSLFWWSLGILGLGGIWLLMRLRLRLLRRRAEQLEQQVAEKTGELQRQSQAFERQAREDQLTGLANRRAFDEGLQAAWASRGTAPLCLAVLDIDHFKQVNDRWSHAVGDQAIQAVAAVLRRELRAGDLAARWGGEEFTLLLPDTAVEDARRICERVRRAIEEMDCGPIAAGLRLSVSLGLAEAGTLPDEDKLLSCADKALYRAKREGRNRVVLWS</sequence>
<dbReference type="GO" id="GO:0043709">
    <property type="term" value="P:cell adhesion involved in single-species biofilm formation"/>
    <property type="evidence" value="ECO:0007669"/>
    <property type="project" value="TreeGrafter"/>
</dbReference>
<dbReference type="SMART" id="SM00267">
    <property type="entry name" value="GGDEF"/>
    <property type="match status" value="1"/>
</dbReference>
<accession>A0A291HR69</accession>
<dbReference type="InterPro" id="IPR043128">
    <property type="entry name" value="Rev_trsase/Diguanyl_cyclase"/>
</dbReference>
<evidence type="ECO:0000259" key="7">
    <source>
        <dbReference type="PROSITE" id="PS50887"/>
    </source>
</evidence>
<dbReference type="GO" id="GO:0016301">
    <property type="term" value="F:kinase activity"/>
    <property type="evidence" value="ECO:0007669"/>
    <property type="project" value="UniProtKB-KW"/>
</dbReference>
<dbReference type="GO" id="GO:0005886">
    <property type="term" value="C:plasma membrane"/>
    <property type="evidence" value="ECO:0007669"/>
    <property type="project" value="TreeGrafter"/>
</dbReference>
<dbReference type="InterPro" id="IPR011123">
    <property type="entry name" value="Y_Y_Y"/>
</dbReference>
<evidence type="ECO:0000256" key="6">
    <source>
        <dbReference type="SAM" id="SignalP"/>
    </source>
</evidence>
<feature type="domain" description="GGDEF" evidence="7">
    <location>
        <begin position="830"/>
        <end position="961"/>
    </location>
</feature>
<dbReference type="KEGG" id="zdf:AN401_12785"/>
<evidence type="ECO:0000256" key="1">
    <source>
        <dbReference type="ARBA" id="ARBA00001946"/>
    </source>
</evidence>
<dbReference type="NCBIfam" id="TIGR00254">
    <property type="entry name" value="GGDEF"/>
    <property type="match status" value="1"/>
</dbReference>
<reference evidence="9" key="1">
    <citation type="submission" date="2015-09" db="EMBL/GenBank/DDBJ databases">
        <authorList>
            <person name="Shao Z."/>
            <person name="Wang L."/>
        </authorList>
    </citation>
    <scope>NUCLEOTIDE SEQUENCE [LARGE SCALE GENOMIC DNA]</scope>
    <source>
        <strain evidence="9">F13-1</strain>
    </source>
</reference>
<dbReference type="Pfam" id="PF07494">
    <property type="entry name" value="Reg_prop"/>
    <property type="match status" value="4"/>
</dbReference>
<dbReference type="PROSITE" id="PS50887">
    <property type="entry name" value="GGDEF"/>
    <property type="match status" value="1"/>
</dbReference>
<name>A0A291HR69_9GAMM</name>
<evidence type="ECO:0000256" key="2">
    <source>
        <dbReference type="ARBA" id="ARBA00012528"/>
    </source>
</evidence>
<dbReference type="Pfam" id="PF00990">
    <property type="entry name" value="GGDEF"/>
    <property type="match status" value="1"/>
</dbReference>
<keyword evidence="5" id="KW-0812">Transmembrane</keyword>
<feature type="transmembrane region" description="Helical" evidence="5">
    <location>
        <begin position="749"/>
        <end position="766"/>
    </location>
</feature>
<dbReference type="Gene3D" id="3.30.70.270">
    <property type="match status" value="1"/>
</dbReference>
<keyword evidence="9" id="KW-1185">Reference proteome</keyword>
<dbReference type="SUPFAM" id="SSF63829">
    <property type="entry name" value="Calcium-dependent phosphotriesterase"/>
    <property type="match status" value="3"/>
</dbReference>
<dbReference type="RefSeq" id="WP_096779610.1">
    <property type="nucleotide sequence ID" value="NZ_CP012621.1"/>
</dbReference>
<keyword evidence="8" id="KW-0418">Kinase</keyword>
<dbReference type="PANTHER" id="PTHR45138">
    <property type="entry name" value="REGULATORY COMPONENTS OF SENSORY TRANSDUCTION SYSTEM"/>
    <property type="match status" value="1"/>
</dbReference>
<dbReference type="Gene3D" id="2.60.40.10">
    <property type="entry name" value="Immunoglobulins"/>
    <property type="match status" value="1"/>
</dbReference>
<dbReference type="GO" id="GO:0052621">
    <property type="term" value="F:diguanylate cyclase activity"/>
    <property type="evidence" value="ECO:0007669"/>
    <property type="project" value="UniProtKB-EC"/>
</dbReference>
<dbReference type="PANTHER" id="PTHR45138:SF9">
    <property type="entry name" value="DIGUANYLATE CYCLASE DGCM-RELATED"/>
    <property type="match status" value="1"/>
</dbReference>
<evidence type="ECO:0000256" key="5">
    <source>
        <dbReference type="SAM" id="Phobius"/>
    </source>
</evidence>
<dbReference type="SUPFAM" id="SSF55073">
    <property type="entry name" value="Nucleotide cyclase"/>
    <property type="match status" value="1"/>
</dbReference>
<feature type="coiled-coil region" evidence="4">
    <location>
        <begin position="770"/>
        <end position="797"/>
    </location>
</feature>
<dbReference type="GO" id="GO:1902201">
    <property type="term" value="P:negative regulation of bacterial-type flagellum-dependent cell motility"/>
    <property type="evidence" value="ECO:0007669"/>
    <property type="project" value="TreeGrafter"/>
</dbReference>
<dbReference type="Gene3D" id="2.130.10.10">
    <property type="entry name" value="YVTN repeat-like/Quinoprotein amine dehydrogenase"/>
    <property type="match status" value="3"/>
</dbReference>
<keyword evidence="6" id="KW-0732">Signal</keyword>
<dbReference type="EMBL" id="CP012621">
    <property type="protein sequence ID" value="ATG74622.1"/>
    <property type="molecule type" value="Genomic_DNA"/>
</dbReference>
<dbReference type="Pfam" id="PF07495">
    <property type="entry name" value="Y_Y_Y"/>
    <property type="match status" value="1"/>
</dbReference>
<dbReference type="InterPro" id="IPR013783">
    <property type="entry name" value="Ig-like_fold"/>
</dbReference>